<protein>
    <submittedName>
        <fullName evidence="9">Threonine/serine exporter family protein</fullName>
    </submittedName>
</protein>
<evidence type="ECO:0000259" key="8">
    <source>
        <dbReference type="Pfam" id="PF06738"/>
    </source>
</evidence>
<organism evidence="9 10">
    <name type="scientific">Clostridium sardiniense</name>
    <name type="common">Clostridium absonum</name>
    <dbReference type="NCBI Taxonomy" id="29369"/>
    <lineage>
        <taxon>Bacteria</taxon>
        <taxon>Bacillati</taxon>
        <taxon>Bacillota</taxon>
        <taxon>Clostridia</taxon>
        <taxon>Eubacteriales</taxon>
        <taxon>Clostridiaceae</taxon>
        <taxon>Clostridium</taxon>
    </lineage>
</organism>
<accession>A0ABS7KVU2</accession>
<feature type="transmembrane region" description="Helical" evidence="7">
    <location>
        <begin position="193"/>
        <end position="211"/>
    </location>
</feature>
<evidence type="ECO:0000256" key="7">
    <source>
        <dbReference type="SAM" id="Phobius"/>
    </source>
</evidence>
<evidence type="ECO:0000313" key="10">
    <source>
        <dbReference type="Proteomes" id="UP001299068"/>
    </source>
</evidence>
<keyword evidence="5 7" id="KW-0472">Membrane</keyword>
<dbReference type="RefSeq" id="WP_221859848.1">
    <property type="nucleotide sequence ID" value="NZ_JAIKTU010000004.1"/>
</dbReference>
<dbReference type="PANTHER" id="PTHR34390">
    <property type="entry name" value="UPF0442 PROTEIN YJJB-RELATED"/>
    <property type="match status" value="1"/>
</dbReference>
<proteinExistence type="inferred from homology"/>
<dbReference type="InterPro" id="IPR010619">
    <property type="entry name" value="ThrE-like_N"/>
</dbReference>
<feature type="domain" description="Threonine/serine exporter-like N-terminal" evidence="8">
    <location>
        <begin position="10"/>
        <end position="246"/>
    </location>
</feature>
<feature type="transmembrane region" description="Helical" evidence="7">
    <location>
        <begin position="139"/>
        <end position="157"/>
    </location>
</feature>
<sequence length="254" mass="27703">MDVNKLLHLSTYAGIIMLQSGAEIYRVEETICRICEAYEIDEANSFVTPTGIMVSLSYNDQTYSIVKRVNLRGIDLHKIERINDLSRRIAAFKPSLESIDKELNDINNTARYSMPVTLMFSGLAAGFFSILFGGNFRDLLAAFFIGGFIKYLASLFTKMSLNEFFINTICAGVSAAFAILFLNLGLIRNIDETIIGAIMILVPGLAITNAIRDTIAGDYLGGIIKASEAFIVAIAIAVGTGSVISFWLKVLGGV</sequence>
<comment type="similarity">
    <text evidence="6">Belongs to the ThrE exporter (TC 2.A.79) family.</text>
</comment>
<evidence type="ECO:0000256" key="6">
    <source>
        <dbReference type="ARBA" id="ARBA00034125"/>
    </source>
</evidence>
<reference evidence="9 10" key="1">
    <citation type="journal article" date="2021" name="Cell Host Microbe">
        <title>in vivo commensal control of Clostridioides difficile virulence.</title>
        <authorList>
            <person name="Girinathan B.P."/>
            <person name="Dibenedetto N."/>
            <person name="Worley J.N."/>
            <person name="Peltier J."/>
            <person name="Arrieta-Ortiz M.L."/>
            <person name="Rupa Christinal Immanuel S."/>
            <person name="Lavin R."/>
            <person name="Delaney M.L."/>
            <person name="Cummins C."/>
            <person name="Hoffmann M."/>
            <person name="Luo Y."/>
            <person name="Gonzalez-Escalona N."/>
            <person name="Allard M."/>
            <person name="Onderdonk A.B."/>
            <person name="Gerber G.K."/>
            <person name="Sonenshein A.L."/>
            <person name="Baliga N."/>
            <person name="Dupuy B."/>
            <person name="Bry L."/>
        </authorList>
    </citation>
    <scope>NUCLEOTIDE SEQUENCE [LARGE SCALE GENOMIC DNA]</scope>
    <source>
        <strain evidence="9 10">DSM 599</strain>
    </source>
</reference>
<feature type="transmembrane region" description="Helical" evidence="7">
    <location>
        <begin position="223"/>
        <end position="248"/>
    </location>
</feature>
<dbReference type="InterPro" id="IPR050539">
    <property type="entry name" value="ThrE_Dicarb/AminoAcid_Exp"/>
</dbReference>
<keyword evidence="4 7" id="KW-1133">Transmembrane helix</keyword>
<keyword evidence="10" id="KW-1185">Reference proteome</keyword>
<dbReference type="Proteomes" id="UP001299068">
    <property type="component" value="Unassembled WGS sequence"/>
</dbReference>
<feature type="transmembrane region" description="Helical" evidence="7">
    <location>
        <begin position="164"/>
        <end position="187"/>
    </location>
</feature>
<evidence type="ECO:0000256" key="2">
    <source>
        <dbReference type="ARBA" id="ARBA00022475"/>
    </source>
</evidence>
<gene>
    <name evidence="9" type="ORF">K5V21_05645</name>
</gene>
<evidence type="ECO:0000313" key="9">
    <source>
        <dbReference type="EMBL" id="MBY0754935.1"/>
    </source>
</evidence>
<evidence type="ECO:0000256" key="1">
    <source>
        <dbReference type="ARBA" id="ARBA00004651"/>
    </source>
</evidence>
<keyword evidence="2" id="KW-1003">Cell membrane</keyword>
<dbReference type="EMBL" id="JAIKTU010000004">
    <property type="protein sequence ID" value="MBY0754935.1"/>
    <property type="molecule type" value="Genomic_DNA"/>
</dbReference>
<keyword evidence="3 7" id="KW-0812">Transmembrane</keyword>
<comment type="caution">
    <text evidence="9">The sequence shown here is derived from an EMBL/GenBank/DDBJ whole genome shotgun (WGS) entry which is preliminary data.</text>
</comment>
<evidence type="ECO:0000256" key="3">
    <source>
        <dbReference type="ARBA" id="ARBA00022692"/>
    </source>
</evidence>
<evidence type="ECO:0000256" key="4">
    <source>
        <dbReference type="ARBA" id="ARBA00022989"/>
    </source>
</evidence>
<dbReference type="Pfam" id="PF06738">
    <property type="entry name" value="ThrE"/>
    <property type="match status" value="1"/>
</dbReference>
<evidence type="ECO:0000256" key="5">
    <source>
        <dbReference type="ARBA" id="ARBA00023136"/>
    </source>
</evidence>
<dbReference type="PANTHER" id="PTHR34390:SF2">
    <property type="entry name" value="SUCCINATE TRANSPORTER SUBUNIT YJJP-RELATED"/>
    <property type="match status" value="1"/>
</dbReference>
<comment type="subcellular location">
    <subcellularLocation>
        <location evidence="1">Cell membrane</location>
        <topology evidence="1">Multi-pass membrane protein</topology>
    </subcellularLocation>
</comment>
<name>A0ABS7KVU2_CLOSR</name>
<feature type="transmembrane region" description="Helical" evidence="7">
    <location>
        <begin position="112"/>
        <end position="133"/>
    </location>
</feature>